<evidence type="ECO:0000256" key="9">
    <source>
        <dbReference type="SAM" id="Phobius"/>
    </source>
</evidence>
<dbReference type="GO" id="GO:0005886">
    <property type="term" value="C:plasma membrane"/>
    <property type="evidence" value="ECO:0007669"/>
    <property type="project" value="UniProtKB-SubCell"/>
</dbReference>
<feature type="transmembrane region" description="Helical" evidence="9">
    <location>
        <begin position="119"/>
        <end position="140"/>
    </location>
</feature>
<keyword evidence="7 9" id="KW-0472">Membrane</keyword>
<dbReference type="FunFam" id="1.20.1720.10:FF:000004">
    <property type="entry name" value="EmrB/QacA family drug resistance transporter"/>
    <property type="match status" value="1"/>
</dbReference>
<keyword evidence="4" id="KW-1003">Cell membrane</keyword>
<dbReference type="AlphaFoldDB" id="A0AAD1MAC7"/>
<reference evidence="11 12" key="1">
    <citation type="journal article" date="2019" name="Emerg. Microbes Infect.">
        <title>Comprehensive subspecies identification of 175 nontuberculous mycobacteria species based on 7547 genomic profiles.</title>
        <authorList>
            <person name="Matsumoto Y."/>
            <person name="Kinjo T."/>
            <person name="Motooka D."/>
            <person name="Nabeya D."/>
            <person name="Jung N."/>
            <person name="Uechi K."/>
            <person name="Horii T."/>
            <person name="Iida T."/>
            <person name="Fujita J."/>
            <person name="Nakamura S."/>
        </authorList>
    </citation>
    <scope>NUCLEOTIDE SEQUENCE [LARGE SCALE GENOMIC DNA]</scope>
    <source>
        <strain evidence="11 12">JCM 6376</strain>
    </source>
</reference>
<evidence type="ECO:0000259" key="10">
    <source>
        <dbReference type="PROSITE" id="PS50850"/>
    </source>
</evidence>
<sequence length="742" mass="77143">MTRPSSGAPPAPAAAQVTGRQRNFVFLAVVLGMLLAALDQTIVATALPTVVADLGGAGHQSWVVTSYLLASTIVTAVVGKLGDTFGRKPVFQAAVLFFLAGSVLCGLAGSMSMLVASRALQGIGGGAITVTAVAVIGEVIPLRERGRYQGALGAVFGVTTVVGPLLGGLFTDHLGWRWAFWVNVPVAVVVLAVAAVAIPALGRTSRPVIDYPGIVLVGLGAAGLTLATSWGGTTYPWGSPTIIGLFVGSVAILVAFVFVEMRAAEPILPIRLFADPVFTVCCVLSFVVGFAMLGALTFLPTYMQFVDGVSATVSGLHTLPMVAGLLATSLTSGVIVGRTGRYKIFPIVGTATMAVGFILLSLMDAHTSTLVQSLDLLVLGAGIGLSMQVLILTVQNTVDFTDLGVATSGVTFFRTIGSSFGAAIFGSLFSNFLADRLPAALATSGASPEVAQSPQALHKLSPAAAAPIVDAYADSLSKVFLFAAPVAIVGFVLALFLKQVPLRDAAATGSTDLGEGFGMPTTEPAEKVLEVAVSRLLRESRGQHLPALARAGGTRLDVPLMWAALRIYRHAQVAGTADLSAVAAHHRVPVEILEPTFDRLVANGYAQRSGDQLWLTPAGAAEVNHARNMLAGWITDTLTRSPAFEGRPDRMQVQGAIERIARRVLEQNDDESAQATRPLVLGPRRAASPTAPTTRLASPMANNAAVAATVGNATVGNEPTRPFRARAEFRQPPQPPPGPPRR</sequence>
<dbReference type="Gene3D" id="1.20.1720.10">
    <property type="entry name" value="Multidrug resistance protein D"/>
    <property type="match status" value="1"/>
</dbReference>
<evidence type="ECO:0000313" key="12">
    <source>
        <dbReference type="Proteomes" id="UP000467327"/>
    </source>
</evidence>
<feature type="transmembrane region" description="Helical" evidence="9">
    <location>
        <begin position="319"/>
        <end position="337"/>
    </location>
</feature>
<feature type="transmembrane region" description="Helical" evidence="9">
    <location>
        <begin position="273"/>
        <end position="299"/>
    </location>
</feature>
<feature type="transmembrane region" description="Helical" evidence="9">
    <location>
        <begin position="24"/>
        <end position="47"/>
    </location>
</feature>
<dbReference type="PRINTS" id="PR01036">
    <property type="entry name" value="TCRTETB"/>
</dbReference>
<feature type="transmembrane region" description="Helical" evidence="9">
    <location>
        <begin position="344"/>
        <end position="363"/>
    </location>
</feature>
<gene>
    <name evidence="11" type="ORF">MAIC_18550</name>
</gene>
<dbReference type="NCBIfam" id="TIGR00711">
    <property type="entry name" value="efflux_EmrB"/>
    <property type="match status" value="1"/>
</dbReference>
<evidence type="ECO:0000256" key="5">
    <source>
        <dbReference type="ARBA" id="ARBA00022692"/>
    </source>
</evidence>
<accession>A0AAD1MAC7</accession>
<feature type="transmembrane region" description="Helical" evidence="9">
    <location>
        <begin position="176"/>
        <end position="201"/>
    </location>
</feature>
<feature type="region of interest" description="Disordered" evidence="8">
    <location>
        <begin position="667"/>
        <end position="700"/>
    </location>
</feature>
<feature type="transmembrane region" description="Helical" evidence="9">
    <location>
        <begin position="369"/>
        <end position="391"/>
    </location>
</feature>
<dbReference type="PANTHER" id="PTHR23501">
    <property type="entry name" value="MAJOR FACILITATOR SUPERFAMILY"/>
    <property type="match status" value="1"/>
</dbReference>
<feature type="transmembrane region" description="Helical" evidence="9">
    <location>
        <begin position="479"/>
        <end position="497"/>
    </location>
</feature>
<comment type="similarity">
    <text evidence="2">Belongs to the major facilitator superfamily. TCR/Tet family.</text>
</comment>
<evidence type="ECO:0000256" key="4">
    <source>
        <dbReference type="ARBA" id="ARBA00022475"/>
    </source>
</evidence>
<evidence type="ECO:0000256" key="2">
    <source>
        <dbReference type="ARBA" id="ARBA00007520"/>
    </source>
</evidence>
<feature type="transmembrane region" description="Helical" evidence="9">
    <location>
        <begin position="152"/>
        <end position="170"/>
    </location>
</feature>
<dbReference type="Gene3D" id="1.20.1250.20">
    <property type="entry name" value="MFS general substrate transporter like domains"/>
    <property type="match status" value="1"/>
</dbReference>
<dbReference type="PANTHER" id="PTHR23501:SF197">
    <property type="entry name" value="COMD"/>
    <property type="match status" value="1"/>
</dbReference>
<feature type="transmembrane region" description="Helical" evidence="9">
    <location>
        <begin position="59"/>
        <end position="78"/>
    </location>
</feature>
<feature type="transmembrane region" description="Helical" evidence="9">
    <location>
        <begin position="403"/>
        <end position="429"/>
    </location>
</feature>
<feature type="compositionally biased region" description="Pro residues" evidence="8">
    <location>
        <begin position="732"/>
        <end position="742"/>
    </location>
</feature>
<dbReference type="InterPro" id="IPR011701">
    <property type="entry name" value="MFS"/>
</dbReference>
<keyword evidence="6 9" id="KW-1133">Transmembrane helix</keyword>
<dbReference type="SUPFAM" id="SSF103473">
    <property type="entry name" value="MFS general substrate transporter"/>
    <property type="match status" value="1"/>
</dbReference>
<evidence type="ECO:0000313" key="11">
    <source>
        <dbReference type="EMBL" id="BBX07052.1"/>
    </source>
</evidence>
<proteinExistence type="inferred from homology"/>
<evidence type="ECO:0000256" key="3">
    <source>
        <dbReference type="ARBA" id="ARBA00022448"/>
    </source>
</evidence>
<dbReference type="PROSITE" id="PS50850">
    <property type="entry name" value="MFS"/>
    <property type="match status" value="1"/>
</dbReference>
<evidence type="ECO:0000256" key="7">
    <source>
        <dbReference type="ARBA" id="ARBA00023136"/>
    </source>
</evidence>
<dbReference type="InterPro" id="IPR036259">
    <property type="entry name" value="MFS_trans_sf"/>
</dbReference>
<dbReference type="KEGG" id="maic:MAIC_18550"/>
<dbReference type="GO" id="GO:0022857">
    <property type="term" value="F:transmembrane transporter activity"/>
    <property type="evidence" value="ECO:0007669"/>
    <property type="project" value="InterPro"/>
</dbReference>
<evidence type="ECO:0000256" key="6">
    <source>
        <dbReference type="ARBA" id="ARBA00022989"/>
    </source>
</evidence>
<dbReference type="Pfam" id="PF07690">
    <property type="entry name" value="MFS_1"/>
    <property type="match status" value="1"/>
</dbReference>
<evidence type="ECO:0000256" key="8">
    <source>
        <dbReference type="SAM" id="MobiDB-lite"/>
    </source>
</evidence>
<protein>
    <submittedName>
        <fullName evidence="11">MFS transporter</fullName>
    </submittedName>
</protein>
<keyword evidence="3" id="KW-0813">Transport</keyword>
<dbReference type="Proteomes" id="UP000467327">
    <property type="component" value="Chromosome"/>
</dbReference>
<feature type="transmembrane region" description="Helical" evidence="9">
    <location>
        <begin position="242"/>
        <end position="261"/>
    </location>
</feature>
<feature type="transmembrane region" description="Helical" evidence="9">
    <location>
        <begin position="90"/>
        <end position="113"/>
    </location>
</feature>
<dbReference type="InterPro" id="IPR004638">
    <property type="entry name" value="EmrB-like"/>
</dbReference>
<dbReference type="CDD" id="cd17502">
    <property type="entry name" value="MFS_Azr1_MDR_like"/>
    <property type="match status" value="1"/>
</dbReference>
<keyword evidence="5 9" id="KW-0812">Transmembrane</keyword>
<feature type="domain" description="Major facilitator superfamily (MFS) profile" evidence="10">
    <location>
        <begin position="25"/>
        <end position="502"/>
    </location>
</feature>
<evidence type="ECO:0000256" key="1">
    <source>
        <dbReference type="ARBA" id="ARBA00004651"/>
    </source>
</evidence>
<dbReference type="InterPro" id="IPR020846">
    <property type="entry name" value="MFS_dom"/>
</dbReference>
<feature type="region of interest" description="Disordered" evidence="8">
    <location>
        <begin position="712"/>
        <end position="742"/>
    </location>
</feature>
<dbReference type="EMBL" id="AP022561">
    <property type="protein sequence ID" value="BBX07052.1"/>
    <property type="molecule type" value="Genomic_DNA"/>
</dbReference>
<feature type="transmembrane region" description="Helical" evidence="9">
    <location>
        <begin position="208"/>
        <end position="230"/>
    </location>
</feature>
<keyword evidence="12" id="KW-1185">Reference proteome</keyword>
<name>A0AAD1MAC7_9MYCO</name>
<organism evidence="11 12">
    <name type="scientific">Mycolicibacterium aichiense</name>
    <dbReference type="NCBI Taxonomy" id="1799"/>
    <lineage>
        <taxon>Bacteria</taxon>
        <taxon>Bacillati</taxon>
        <taxon>Actinomycetota</taxon>
        <taxon>Actinomycetes</taxon>
        <taxon>Mycobacteriales</taxon>
        <taxon>Mycobacteriaceae</taxon>
        <taxon>Mycolicibacterium</taxon>
    </lineage>
</organism>
<comment type="subcellular location">
    <subcellularLocation>
        <location evidence="1">Cell membrane</location>
        <topology evidence="1">Multi-pass membrane protein</topology>
    </subcellularLocation>
</comment>